<accession>A0A7M1SVV4</accession>
<organism evidence="1 2">
    <name type="scientific">Ruania alkalisoli</name>
    <dbReference type="NCBI Taxonomy" id="2779775"/>
    <lineage>
        <taxon>Bacteria</taxon>
        <taxon>Bacillati</taxon>
        <taxon>Actinomycetota</taxon>
        <taxon>Actinomycetes</taxon>
        <taxon>Micrococcales</taxon>
        <taxon>Ruaniaceae</taxon>
        <taxon>Ruania</taxon>
    </lineage>
</organism>
<evidence type="ECO:0000313" key="2">
    <source>
        <dbReference type="Proteomes" id="UP000593758"/>
    </source>
</evidence>
<evidence type="ECO:0008006" key="3">
    <source>
        <dbReference type="Google" id="ProtNLM"/>
    </source>
</evidence>
<proteinExistence type="predicted"/>
<dbReference type="KEGG" id="halt:IM660_00745"/>
<reference evidence="1 2" key="1">
    <citation type="submission" date="2020-10" db="EMBL/GenBank/DDBJ databases">
        <title>Haloactinobacterium sp. RN3S43, a bacterium isolated from saline soil.</title>
        <authorList>
            <person name="Sun J.-Q."/>
        </authorList>
    </citation>
    <scope>NUCLEOTIDE SEQUENCE [LARGE SCALE GENOMIC DNA]</scope>
    <source>
        <strain evidence="1 2">RN3S43</strain>
    </source>
</reference>
<dbReference type="Proteomes" id="UP000593758">
    <property type="component" value="Chromosome"/>
</dbReference>
<keyword evidence="2" id="KW-1185">Reference proteome</keyword>
<protein>
    <recommendedName>
        <fullName evidence="3">Heparinase II/III-like protein</fullName>
    </recommendedName>
</protein>
<gene>
    <name evidence="1" type="ORF">IM660_00745</name>
</gene>
<dbReference type="Gene3D" id="1.50.10.100">
    <property type="entry name" value="Chondroitin AC/alginate lyase"/>
    <property type="match status" value="1"/>
</dbReference>
<sequence length="623" mass="68472">MTSITAPEVGKRHPTVAEFDAMLIGLGRRAGDHAFDPEVGLIVEPSAYNPIHTRMWTGQRHPYRESMEYALALLETGQVPLAEQILLQVIADQDVDPESATYGIWSYFQEEPLSEMVPPDWNWADFLGISLALVLLRHSAALSEGVVSAVRASLRHAATSIRRRNVSMAYTNIAAKGSFVTLAAGMLLDDDEMASYARDRVRRLRDQIRTDGSFAEYNSPGYWAITTEAVTLITQYIQDEQAREDAREILNELWSHLVQRWWTPGGQLSGPMARAYRDNQGENASVLALLAKATGMRAPFDPPPLPIQAPHRGGLGLVVPSIVEIDVPLWVRHGLLHSTLGTLREQFSVTAWPSEVPAAVVGTTWRGQTATVGSANTGDFWLQRRPLLGYWCEPEDRIWEDVHVLRLRALKNGRDFASGQFHSVQDEGDVAWIAGFCTPGGDEHIILNPIEEGTAIPVETLQVRLDLAGATNLRMHINDRVIEDVESEVMAGDLITAEVSGFSLAVRIRAAVFGDHEPRIRLVRTDDGWQLVCDLIDEPGELVLRDVGRAYVCGTVSVSGTPHGANGVISEVRTDDGAVSLTWPSRTGKRLLVAAPSAVTTHERHLELHRSTIDGVSLADGSV</sequence>
<dbReference type="PANTHER" id="PTHR40616:SF1">
    <property type="entry name" value="LINALOOL DEHYDRATASE_ISOMERASE DOMAIN-CONTAINING PROTEIN"/>
    <property type="match status" value="1"/>
</dbReference>
<dbReference type="RefSeq" id="WP_193497554.1">
    <property type="nucleotide sequence ID" value="NZ_CP063169.1"/>
</dbReference>
<name>A0A7M1SVV4_9MICO</name>
<dbReference type="SUPFAM" id="SSF48230">
    <property type="entry name" value="Chondroitin AC/alginate lyase"/>
    <property type="match status" value="1"/>
</dbReference>
<dbReference type="AlphaFoldDB" id="A0A7M1SVV4"/>
<evidence type="ECO:0000313" key="1">
    <source>
        <dbReference type="EMBL" id="QOR70882.1"/>
    </source>
</evidence>
<dbReference type="InterPro" id="IPR008929">
    <property type="entry name" value="Chondroitin_lyas"/>
</dbReference>
<dbReference type="EMBL" id="CP063169">
    <property type="protein sequence ID" value="QOR70882.1"/>
    <property type="molecule type" value="Genomic_DNA"/>
</dbReference>
<dbReference type="PANTHER" id="PTHR40616">
    <property type="entry name" value="LINALOOL DEHYDRATASE_ISOMERASE DOMAIN-CONTAINING PROTEIN"/>
    <property type="match status" value="1"/>
</dbReference>